<protein>
    <recommendedName>
        <fullName evidence="16">Phospholipid-transporting ATPase</fullName>
        <ecNumber evidence="16">7.6.2.1</ecNumber>
    </recommendedName>
</protein>
<feature type="transmembrane region" description="Helical" evidence="16">
    <location>
        <begin position="1362"/>
        <end position="1380"/>
    </location>
</feature>
<dbReference type="PANTHER" id="PTHR24092">
    <property type="entry name" value="PROBABLE PHOSPHOLIPID-TRANSPORTING ATPASE"/>
    <property type="match status" value="1"/>
</dbReference>
<dbReference type="SUPFAM" id="SSF81660">
    <property type="entry name" value="Metal cation-transporting ATPase, ATP-binding domain N"/>
    <property type="match status" value="1"/>
</dbReference>
<feature type="domain" description="P-type ATPase N-terminal" evidence="19">
    <location>
        <begin position="65"/>
        <end position="122"/>
    </location>
</feature>
<feature type="transmembrane region" description="Helical" evidence="16">
    <location>
        <begin position="539"/>
        <end position="561"/>
    </location>
</feature>
<keyword evidence="12 16" id="KW-0472">Membrane</keyword>
<dbReference type="InterPro" id="IPR036412">
    <property type="entry name" value="HAD-like_sf"/>
</dbReference>
<feature type="transmembrane region" description="Helical" evidence="16">
    <location>
        <begin position="1175"/>
        <end position="1194"/>
    </location>
</feature>
<dbReference type="InterPro" id="IPR032630">
    <property type="entry name" value="P_typ_ATPase_c"/>
</dbReference>
<dbReference type="SUPFAM" id="SSF81665">
    <property type="entry name" value="Calcium ATPase, transmembrane domain M"/>
    <property type="match status" value="1"/>
</dbReference>
<dbReference type="SFLD" id="SFLDF00027">
    <property type="entry name" value="p-type_atpase"/>
    <property type="match status" value="1"/>
</dbReference>
<dbReference type="SFLD" id="SFLDG00002">
    <property type="entry name" value="C1.7:_P-type_atpase_like"/>
    <property type="match status" value="1"/>
</dbReference>
<comment type="catalytic activity">
    <reaction evidence="14">
        <text>a 1,2-diacyl-sn-glycero-3-phosphoethanolamine(out) + ATP + H2O = a 1,2-diacyl-sn-glycero-3-phosphoethanolamine(in) + ADP + phosphate + H(+)</text>
        <dbReference type="Rhea" id="RHEA:66132"/>
        <dbReference type="ChEBI" id="CHEBI:15377"/>
        <dbReference type="ChEBI" id="CHEBI:15378"/>
        <dbReference type="ChEBI" id="CHEBI:30616"/>
        <dbReference type="ChEBI" id="CHEBI:43474"/>
        <dbReference type="ChEBI" id="CHEBI:64612"/>
        <dbReference type="ChEBI" id="CHEBI:456216"/>
    </reaction>
    <physiologicalReaction direction="left-to-right" evidence="14">
        <dbReference type="Rhea" id="RHEA:66133"/>
    </physiologicalReaction>
</comment>
<dbReference type="GO" id="GO:0000287">
    <property type="term" value="F:magnesium ion binding"/>
    <property type="evidence" value="ECO:0007669"/>
    <property type="project" value="UniProtKB-UniRule"/>
</dbReference>
<dbReference type="InterPro" id="IPR006539">
    <property type="entry name" value="P-type_ATPase_IV"/>
</dbReference>
<keyword evidence="5 16" id="KW-0812">Transmembrane</keyword>
<keyword evidence="22" id="KW-1185">Reference proteome</keyword>
<feature type="transmembrane region" description="Helical" evidence="16">
    <location>
        <begin position="98"/>
        <end position="115"/>
    </location>
</feature>
<feature type="transmembrane region" description="Helical" evidence="16">
    <location>
        <begin position="1254"/>
        <end position="1277"/>
    </location>
</feature>
<evidence type="ECO:0000313" key="22">
    <source>
        <dbReference type="Proteomes" id="UP000650833"/>
    </source>
</evidence>
<evidence type="ECO:0000256" key="6">
    <source>
        <dbReference type="ARBA" id="ARBA00022723"/>
    </source>
</evidence>
<comment type="catalytic activity">
    <reaction evidence="13 16">
        <text>ATP + H2O + phospholipidSide 1 = ADP + phosphate + phospholipidSide 2.</text>
        <dbReference type="EC" id="7.6.2.1"/>
    </reaction>
</comment>
<feature type="transmembrane region" description="Helical" evidence="16">
    <location>
        <begin position="581"/>
        <end position="604"/>
    </location>
</feature>
<feature type="compositionally biased region" description="Pro residues" evidence="17">
    <location>
        <begin position="241"/>
        <end position="255"/>
    </location>
</feature>
<dbReference type="GO" id="GO:0016887">
    <property type="term" value="F:ATP hydrolysis activity"/>
    <property type="evidence" value="ECO:0007669"/>
    <property type="project" value="InterPro"/>
</dbReference>
<dbReference type="Gene3D" id="3.40.1110.10">
    <property type="entry name" value="Calcium-transporting ATPase, cytoplasmic domain N"/>
    <property type="match status" value="1"/>
</dbReference>
<dbReference type="Pfam" id="PF00122">
    <property type="entry name" value="E1-E2_ATPase"/>
    <property type="match status" value="1"/>
</dbReference>
<dbReference type="Gene3D" id="2.70.150.10">
    <property type="entry name" value="Calcium-transporting ATPase, cytoplasmic transduction domain A"/>
    <property type="match status" value="1"/>
</dbReference>
<feature type="transmembrane region" description="Helical" evidence="16">
    <location>
        <begin position="1322"/>
        <end position="1342"/>
    </location>
</feature>
<feature type="transmembrane region" description="Helical" evidence="16">
    <location>
        <begin position="1206"/>
        <end position="1227"/>
    </location>
</feature>
<dbReference type="GO" id="GO:0005886">
    <property type="term" value="C:plasma membrane"/>
    <property type="evidence" value="ECO:0007669"/>
    <property type="project" value="TreeGrafter"/>
</dbReference>
<evidence type="ECO:0000256" key="12">
    <source>
        <dbReference type="ARBA" id="ARBA00023136"/>
    </source>
</evidence>
<sequence>MKFTPRAKKFLKRKQNDQNAENEQDEDQQQNDLRRMESTSSYMQQRRNIYVNMKLPSSEYDYKGHQIHHNYASNRVRTAKYTPLSFVPKNLFEQFRNVANLYFLLMVILQCIPLFGVTEPAVSALPLIAILIITAIKDAVEDWKRNQSDDKVNNSLVLKLTNWRNVNVPEIHKGTWFFLHVIAGFFSVLSGTENKYANSYRLAIAPSSLSSSSASLSINDQPNIKSSEDRLPLTEVEHSEYPPPPPEPQQPPQPPAKTLMTTVRKRSDTIRSGVSGIFSRSNNNHTATNLELQKKPYRPGSIPHSVLYRISTRDSSAVPTPSRINEEQEPEQEGRPSSSLRPMPSHSNQPVKCADAFPGDPPSATCQVKWDNIKWKELNVGDYVLLKNDQDIPADIVILSTSETDNVCYVETQNLDGETNLKQRQGLPGTSGLRTEHDCERARFYIESEPPHVNIYQYNAVLRWQIDADETDTVRSGVSHEKADAVTYNNILLRGCILRNTKWAIGIVVYTGNDTKIMLNTGRTPSKRSKIAKATNPHVIANFCLLAVICIVSSIMDSVQFHGSGSSRHFDFGIEGSNASYSGFLTFWVTLILYQNIVPISLYISVEIVKTMAAYFIFADLDMYHAETDTPCISKTWNISDDLGQIEYIFSDKTGTLTQNVMEYRKCTINGVSYGVATTEATMGALKRQQSQHNFRQSMIDDETDNQLNMSDLSQAVGPDATEMEELKNSMFEKQAALFKNPHIGPNPTFVDPKLFDDLKDESSKQATAITHFYQTLALCHTVIAERPDEENQDYIEYKAQSPDEAALVATARDMGFAFLRRDANKLFVRVKGEEKSFTLLNVLEFNSTRKRMSVIIKPSDSDRIVLLCKGADSVIYERLCTEFGNQHELEKEQAELRDSTSADLEQFANEGLRTLCLSYRFISAEEYKPWNKKFQEAASSIHNREERVDAVSEEIEQNMLLMGGTAIEDRLQEGVPETIAELAKSGIKLWVLTGDKTETAINIGFSCNLLTTDMELLILKANNRADTSQLLDDTLHKLNKEAEADAEVANGDRKYALVIDGTTLKYGLENATRDKVLALGMRCASVICCRVSPKQKAQVVNLVKKGLKVMTLAIGDGANDVSMIQEANVGIGISGVEGRQAVMASDYAIAQFRYLRKLLLVHGRWSYLRIAEMIMGFFFKNIVWTFVLFWYQMFCQFNGSMMFDYALITLYNLVFTSLPIIFLGIWDQDLNAKLSLKYPQLYRMGLRNDKFKAWRFWLTSVDSIFQSVVCFFFPYMLLVAGGADPHGYDGNGLYEIGTIVSSISVCVANLFVVFSLYSYTWLHAAIVSLSILVYYVFVAIYSQFNTFIFAGHVRLFGTGSYWLVLILTCVACFIPRVTAKHFLHQYYPYDNDIIREIELVIHKGKNCRNDQVNCEELIDVDEELASRSTPTLSCQYSKDKEVRPQQQVE</sequence>
<comment type="caution">
    <text evidence="21">The sequence shown here is derived from an EMBL/GenBank/DDBJ whole genome shotgun (WGS) entry which is preliminary data.</text>
</comment>
<dbReference type="PANTHER" id="PTHR24092:SF180">
    <property type="entry name" value="PHOSPHOLIPID-TRANSPORTING ATPASE DNF1-RELATED"/>
    <property type="match status" value="1"/>
</dbReference>
<dbReference type="InterPro" id="IPR018303">
    <property type="entry name" value="ATPase_P-typ_P_site"/>
</dbReference>
<evidence type="ECO:0000313" key="21">
    <source>
        <dbReference type="EMBL" id="KAG2206195.1"/>
    </source>
</evidence>
<dbReference type="Gene3D" id="3.40.50.1000">
    <property type="entry name" value="HAD superfamily/HAD-like"/>
    <property type="match status" value="1"/>
</dbReference>
<feature type="domain" description="P-type ATPase A" evidence="18">
    <location>
        <begin position="369"/>
        <end position="469"/>
    </location>
</feature>
<dbReference type="FunFam" id="3.40.1110.10:FF:000087">
    <property type="entry name" value="Phospholipid-transporting ATPase"/>
    <property type="match status" value="1"/>
</dbReference>
<organism evidence="21 22">
    <name type="scientific">Mucor plumbeus</name>
    <dbReference type="NCBI Taxonomy" id="97098"/>
    <lineage>
        <taxon>Eukaryota</taxon>
        <taxon>Fungi</taxon>
        <taxon>Fungi incertae sedis</taxon>
        <taxon>Mucoromycota</taxon>
        <taxon>Mucoromycotina</taxon>
        <taxon>Mucoromycetes</taxon>
        <taxon>Mucorales</taxon>
        <taxon>Mucorineae</taxon>
        <taxon>Mucoraceae</taxon>
        <taxon>Mucor</taxon>
    </lineage>
</organism>
<dbReference type="Pfam" id="PF16209">
    <property type="entry name" value="PhoLip_ATPase_N"/>
    <property type="match status" value="1"/>
</dbReference>
<feature type="compositionally biased region" description="Polar residues" evidence="17">
    <location>
        <begin position="313"/>
        <end position="323"/>
    </location>
</feature>
<dbReference type="NCBIfam" id="TIGR01652">
    <property type="entry name" value="ATPase-Plipid"/>
    <property type="match status" value="1"/>
</dbReference>
<dbReference type="Pfam" id="PF16212">
    <property type="entry name" value="PhoLip_ATPase_C"/>
    <property type="match status" value="1"/>
</dbReference>
<dbReference type="EMBL" id="JAEPRC010000157">
    <property type="protein sequence ID" value="KAG2206195.1"/>
    <property type="molecule type" value="Genomic_DNA"/>
</dbReference>
<dbReference type="GO" id="GO:0005524">
    <property type="term" value="F:ATP binding"/>
    <property type="evidence" value="ECO:0007669"/>
    <property type="project" value="UniProtKB-UniRule"/>
</dbReference>
<dbReference type="FunFam" id="3.40.50.1000:FF:000001">
    <property type="entry name" value="Phospholipid-transporting ATPase IC"/>
    <property type="match status" value="1"/>
</dbReference>
<dbReference type="InterPro" id="IPR044492">
    <property type="entry name" value="P_typ_ATPase_HD_dom"/>
</dbReference>
<accession>A0A8H7V3U7</accession>
<reference evidence="21" key="1">
    <citation type="submission" date="2020-12" db="EMBL/GenBank/DDBJ databases">
        <title>Metabolic potential, ecology and presence of endohyphal bacteria is reflected in genomic diversity of Mucoromycotina.</title>
        <authorList>
            <person name="Muszewska A."/>
            <person name="Okrasinska A."/>
            <person name="Steczkiewicz K."/>
            <person name="Drgas O."/>
            <person name="Orlowska M."/>
            <person name="Perlinska-Lenart U."/>
            <person name="Aleksandrzak-Piekarczyk T."/>
            <person name="Szatraj K."/>
            <person name="Zielenkiewicz U."/>
            <person name="Pilsyk S."/>
            <person name="Malc E."/>
            <person name="Mieczkowski P."/>
            <person name="Kruszewska J.S."/>
            <person name="Biernat P."/>
            <person name="Pawlowska J."/>
        </authorList>
    </citation>
    <scope>NUCLEOTIDE SEQUENCE</scope>
    <source>
        <strain evidence="21">CBS 226.32</strain>
    </source>
</reference>
<dbReference type="OrthoDB" id="377733at2759"/>
<feature type="domain" description="P-type ATPase C-terminal" evidence="20">
    <location>
        <begin position="1143"/>
        <end position="1389"/>
    </location>
</feature>
<evidence type="ECO:0000256" key="15">
    <source>
        <dbReference type="PIRSR" id="PIRSR606539-3"/>
    </source>
</evidence>
<feature type="compositionally biased region" description="Polar residues" evidence="17">
    <location>
        <begin position="278"/>
        <end position="291"/>
    </location>
</feature>
<feature type="region of interest" description="Disordered" evidence="17">
    <location>
        <begin position="1"/>
        <end position="41"/>
    </location>
</feature>
<keyword evidence="10 16" id="KW-1278">Translocase</keyword>
<evidence type="ECO:0000256" key="2">
    <source>
        <dbReference type="ARBA" id="ARBA00008109"/>
    </source>
</evidence>
<dbReference type="InterPro" id="IPR023214">
    <property type="entry name" value="HAD_sf"/>
</dbReference>
<keyword evidence="11 16" id="KW-1133">Transmembrane helix</keyword>
<gene>
    <name evidence="21" type="ORF">INT46_002971</name>
</gene>
<feature type="compositionally biased region" description="Polar residues" evidence="17">
    <location>
        <begin position="335"/>
        <end position="350"/>
    </location>
</feature>
<keyword evidence="4" id="KW-0597">Phosphoprotein</keyword>
<comment type="cofactor">
    <cofactor evidence="15">
        <name>Mg(2+)</name>
        <dbReference type="ChEBI" id="CHEBI:18420"/>
    </cofactor>
</comment>
<evidence type="ECO:0000259" key="18">
    <source>
        <dbReference type="Pfam" id="PF00122"/>
    </source>
</evidence>
<evidence type="ECO:0000259" key="19">
    <source>
        <dbReference type="Pfam" id="PF16209"/>
    </source>
</evidence>
<evidence type="ECO:0000256" key="16">
    <source>
        <dbReference type="RuleBase" id="RU362033"/>
    </source>
</evidence>
<proteinExistence type="inferred from homology"/>
<feature type="region of interest" description="Disordered" evidence="17">
    <location>
        <begin position="236"/>
        <end position="358"/>
    </location>
</feature>
<dbReference type="PRINTS" id="PR00119">
    <property type="entry name" value="CATATPASE"/>
</dbReference>
<dbReference type="FunFam" id="3.40.50.1000:FF:000130">
    <property type="entry name" value="Phospholipid-transporting ATPase"/>
    <property type="match status" value="1"/>
</dbReference>
<evidence type="ECO:0000256" key="9">
    <source>
        <dbReference type="ARBA" id="ARBA00022842"/>
    </source>
</evidence>
<evidence type="ECO:0000256" key="13">
    <source>
        <dbReference type="ARBA" id="ARBA00034036"/>
    </source>
</evidence>
<evidence type="ECO:0000256" key="1">
    <source>
        <dbReference type="ARBA" id="ARBA00004127"/>
    </source>
</evidence>
<dbReference type="InterPro" id="IPR059000">
    <property type="entry name" value="ATPase_P-type_domA"/>
</dbReference>
<dbReference type="InterPro" id="IPR023298">
    <property type="entry name" value="ATPase_P-typ_TM_dom_sf"/>
</dbReference>
<dbReference type="CDD" id="cd02073">
    <property type="entry name" value="P-type_ATPase_APLT_Dnf-like"/>
    <property type="match status" value="1"/>
</dbReference>
<keyword evidence="6 15" id="KW-0479">Metal-binding</keyword>
<dbReference type="InterPro" id="IPR032631">
    <property type="entry name" value="P-type_ATPase_N"/>
</dbReference>
<evidence type="ECO:0000256" key="3">
    <source>
        <dbReference type="ARBA" id="ARBA00022448"/>
    </source>
</evidence>
<dbReference type="GO" id="GO:0045332">
    <property type="term" value="P:phospholipid translocation"/>
    <property type="evidence" value="ECO:0007669"/>
    <property type="project" value="TreeGrafter"/>
</dbReference>
<evidence type="ECO:0000256" key="10">
    <source>
        <dbReference type="ARBA" id="ARBA00022967"/>
    </source>
</evidence>
<feature type="transmembrane region" description="Helical" evidence="16">
    <location>
        <begin position="1297"/>
        <end position="1315"/>
    </location>
</feature>
<evidence type="ECO:0000256" key="4">
    <source>
        <dbReference type="ARBA" id="ARBA00022553"/>
    </source>
</evidence>
<dbReference type="Proteomes" id="UP000650833">
    <property type="component" value="Unassembled WGS sequence"/>
</dbReference>
<evidence type="ECO:0000256" key="11">
    <source>
        <dbReference type="ARBA" id="ARBA00022989"/>
    </source>
</evidence>
<evidence type="ECO:0000256" key="7">
    <source>
        <dbReference type="ARBA" id="ARBA00022741"/>
    </source>
</evidence>
<evidence type="ECO:0000256" key="17">
    <source>
        <dbReference type="SAM" id="MobiDB-lite"/>
    </source>
</evidence>
<dbReference type="GO" id="GO:0012505">
    <property type="term" value="C:endomembrane system"/>
    <property type="evidence" value="ECO:0007669"/>
    <property type="project" value="UniProtKB-SubCell"/>
</dbReference>
<name>A0A8H7V3U7_9FUNG</name>
<dbReference type="SUPFAM" id="SSF81653">
    <property type="entry name" value="Calcium ATPase, transduction domain A"/>
    <property type="match status" value="1"/>
</dbReference>
<comment type="similarity">
    <text evidence="2 16">Belongs to the cation transport ATPase (P-type) (TC 3.A.3) family. Type IV subfamily.</text>
</comment>
<evidence type="ECO:0000256" key="8">
    <source>
        <dbReference type="ARBA" id="ARBA00022840"/>
    </source>
</evidence>
<dbReference type="InterPro" id="IPR008250">
    <property type="entry name" value="ATPase_P-typ_transduc_dom_A_sf"/>
</dbReference>
<dbReference type="EC" id="7.6.2.1" evidence="16"/>
<evidence type="ECO:0000256" key="5">
    <source>
        <dbReference type="ARBA" id="ARBA00022692"/>
    </source>
</evidence>
<feature type="compositionally biased region" description="Acidic residues" evidence="17">
    <location>
        <begin position="20"/>
        <end position="29"/>
    </location>
</feature>
<keyword evidence="7 16" id="KW-0547">Nucleotide-binding</keyword>
<keyword evidence="3" id="KW-0813">Transport</keyword>
<feature type="binding site" evidence="15">
    <location>
        <position position="1393"/>
    </location>
    <ligand>
        <name>Mg(2+)</name>
        <dbReference type="ChEBI" id="CHEBI:18420"/>
    </ligand>
</feature>
<keyword evidence="8 16" id="KW-0067">ATP-binding</keyword>
<evidence type="ECO:0000259" key="20">
    <source>
        <dbReference type="Pfam" id="PF16212"/>
    </source>
</evidence>
<dbReference type="SFLD" id="SFLDS00003">
    <property type="entry name" value="Haloacid_Dehalogenase"/>
    <property type="match status" value="1"/>
</dbReference>
<feature type="compositionally biased region" description="Basic residues" evidence="17">
    <location>
        <begin position="1"/>
        <end position="13"/>
    </location>
</feature>
<dbReference type="GO" id="GO:0140326">
    <property type="term" value="F:ATPase-coupled intramembrane lipid transporter activity"/>
    <property type="evidence" value="ECO:0007669"/>
    <property type="project" value="UniProtKB-EC"/>
</dbReference>
<evidence type="ECO:0000256" key="14">
    <source>
        <dbReference type="ARBA" id="ARBA00049128"/>
    </source>
</evidence>
<dbReference type="InterPro" id="IPR001757">
    <property type="entry name" value="P_typ_ATPase"/>
</dbReference>
<dbReference type="SUPFAM" id="SSF56784">
    <property type="entry name" value="HAD-like"/>
    <property type="match status" value="1"/>
</dbReference>
<dbReference type="InterPro" id="IPR023299">
    <property type="entry name" value="ATPase_P-typ_cyto_dom_N"/>
</dbReference>
<dbReference type="NCBIfam" id="TIGR01494">
    <property type="entry name" value="ATPase_P-type"/>
    <property type="match status" value="1"/>
</dbReference>
<dbReference type="PROSITE" id="PS00154">
    <property type="entry name" value="ATPASE_E1_E2"/>
    <property type="match status" value="1"/>
</dbReference>
<comment type="subcellular location">
    <subcellularLocation>
        <location evidence="1">Endomembrane system</location>
        <topology evidence="1">Multi-pass membrane protein</topology>
    </subcellularLocation>
    <subcellularLocation>
        <location evidence="16">Membrane</location>
        <topology evidence="16">Multi-pass membrane protein</topology>
    </subcellularLocation>
</comment>
<dbReference type="Pfam" id="PF13246">
    <property type="entry name" value="Cation_ATPase"/>
    <property type="match status" value="1"/>
</dbReference>
<keyword evidence="9 15" id="KW-0460">Magnesium</keyword>